<accession>D0N0I2</accession>
<dbReference type="VEuPathDB" id="FungiDB:PITG_04081"/>
<evidence type="ECO:0000313" key="2">
    <source>
        <dbReference type="EMBL" id="EEY67145.1"/>
    </source>
</evidence>
<dbReference type="HOGENOM" id="CLU_158959_0_0_1"/>
<feature type="chain" id="PRO_5003012780" evidence="1">
    <location>
        <begin position="22"/>
        <end position="105"/>
    </location>
</feature>
<dbReference type="STRING" id="403677.D0N0I2"/>
<protein>
    <submittedName>
        <fullName evidence="2">Secreted RxLR effector peptide protein, putative</fullName>
    </submittedName>
</protein>
<dbReference type="RefSeq" id="XP_002905793.1">
    <property type="nucleotide sequence ID" value="XM_002905747.1"/>
</dbReference>
<reference evidence="3" key="1">
    <citation type="journal article" date="2009" name="Nature">
        <title>Genome sequence and analysis of the Irish potato famine pathogen Phytophthora infestans.</title>
        <authorList>
            <consortium name="The Broad Institute Genome Sequencing Platform"/>
            <person name="Haas B.J."/>
            <person name="Kamoun S."/>
            <person name="Zody M.C."/>
            <person name="Jiang R.H."/>
            <person name="Handsaker R.E."/>
            <person name="Cano L.M."/>
            <person name="Grabherr M."/>
            <person name="Kodira C.D."/>
            <person name="Raffaele S."/>
            <person name="Torto-Alalibo T."/>
            <person name="Bozkurt T.O."/>
            <person name="Ah-Fong A.M."/>
            <person name="Alvarado L."/>
            <person name="Anderson V.L."/>
            <person name="Armstrong M.R."/>
            <person name="Avrova A."/>
            <person name="Baxter L."/>
            <person name="Beynon J."/>
            <person name="Boevink P.C."/>
            <person name="Bollmann S.R."/>
            <person name="Bos J.I."/>
            <person name="Bulone V."/>
            <person name="Cai G."/>
            <person name="Cakir C."/>
            <person name="Carrington J.C."/>
            <person name="Chawner M."/>
            <person name="Conti L."/>
            <person name="Costanzo S."/>
            <person name="Ewan R."/>
            <person name="Fahlgren N."/>
            <person name="Fischbach M.A."/>
            <person name="Fugelstad J."/>
            <person name="Gilroy E.M."/>
            <person name="Gnerre S."/>
            <person name="Green P.J."/>
            <person name="Grenville-Briggs L.J."/>
            <person name="Griffith J."/>
            <person name="Grunwald N.J."/>
            <person name="Horn K."/>
            <person name="Horner N.R."/>
            <person name="Hu C.H."/>
            <person name="Huitema E."/>
            <person name="Jeong D.H."/>
            <person name="Jones A.M."/>
            <person name="Jones J.D."/>
            <person name="Jones R.W."/>
            <person name="Karlsson E.K."/>
            <person name="Kunjeti S.G."/>
            <person name="Lamour K."/>
            <person name="Liu Z."/>
            <person name="Ma L."/>
            <person name="Maclean D."/>
            <person name="Chibucos M.C."/>
            <person name="McDonald H."/>
            <person name="McWalters J."/>
            <person name="Meijer H.J."/>
            <person name="Morgan W."/>
            <person name="Morris P.F."/>
            <person name="Munro C.A."/>
            <person name="O'Neill K."/>
            <person name="Ospina-Giraldo M."/>
            <person name="Pinzon A."/>
            <person name="Pritchard L."/>
            <person name="Ramsahoye B."/>
            <person name="Ren Q."/>
            <person name="Restrepo S."/>
            <person name="Roy S."/>
            <person name="Sadanandom A."/>
            <person name="Savidor A."/>
            <person name="Schornack S."/>
            <person name="Schwartz D.C."/>
            <person name="Schumann U.D."/>
            <person name="Schwessinger B."/>
            <person name="Seyer L."/>
            <person name="Sharpe T."/>
            <person name="Silvar C."/>
            <person name="Song J."/>
            <person name="Studholme D.J."/>
            <person name="Sykes S."/>
            <person name="Thines M."/>
            <person name="van de Vondervoort P.J."/>
            <person name="Phuntumart V."/>
            <person name="Wawra S."/>
            <person name="Weide R."/>
            <person name="Win J."/>
            <person name="Young C."/>
            <person name="Zhou S."/>
            <person name="Fry W."/>
            <person name="Meyers B.C."/>
            <person name="van West P."/>
            <person name="Ristaino J."/>
            <person name="Govers F."/>
            <person name="Birch P.R."/>
            <person name="Whisson S.C."/>
            <person name="Judelson H.S."/>
            <person name="Nusbaum C."/>
        </authorList>
    </citation>
    <scope>NUCLEOTIDE SEQUENCE [LARGE SCALE GENOMIC DNA]</scope>
    <source>
        <strain evidence="3">T30-4</strain>
    </source>
</reference>
<keyword evidence="1" id="KW-0732">Signal</keyword>
<dbReference type="AlphaFoldDB" id="D0N0I2"/>
<gene>
    <name evidence="2" type="ORF">PITG_04081</name>
</gene>
<evidence type="ECO:0000313" key="3">
    <source>
        <dbReference type="Proteomes" id="UP000006643"/>
    </source>
</evidence>
<evidence type="ECO:0000256" key="1">
    <source>
        <dbReference type="SAM" id="SignalP"/>
    </source>
</evidence>
<dbReference type="Proteomes" id="UP000006643">
    <property type="component" value="Unassembled WGS sequence"/>
</dbReference>
<dbReference type="GeneID" id="9479499"/>
<sequence>MRSIFYVALAFAILCRSSASAALPNLDETRLLSDTSAKRSLRVAGKEVARGGRGEDVVRVIVQSSNKIFKRPADKDISKLIAAAKKAKLEKMKEKPSSVVKEVTK</sequence>
<organism evidence="2 3">
    <name type="scientific">Phytophthora infestans (strain T30-4)</name>
    <name type="common">Potato late blight agent</name>
    <dbReference type="NCBI Taxonomy" id="403677"/>
    <lineage>
        <taxon>Eukaryota</taxon>
        <taxon>Sar</taxon>
        <taxon>Stramenopiles</taxon>
        <taxon>Oomycota</taxon>
        <taxon>Peronosporomycetes</taxon>
        <taxon>Peronosporales</taxon>
        <taxon>Peronosporaceae</taxon>
        <taxon>Phytophthora</taxon>
    </lineage>
</organism>
<dbReference type="EMBL" id="DS028122">
    <property type="protein sequence ID" value="EEY67145.1"/>
    <property type="molecule type" value="Genomic_DNA"/>
</dbReference>
<dbReference type="InParanoid" id="D0N0I2"/>
<keyword evidence="3" id="KW-1185">Reference proteome</keyword>
<dbReference type="KEGG" id="pif:PITG_04081"/>
<name>D0N0I2_PHYIT</name>
<feature type="signal peptide" evidence="1">
    <location>
        <begin position="1"/>
        <end position="21"/>
    </location>
</feature>
<proteinExistence type="predicted"/>